<evidence type="ECO:0000313" key="3">
    <source>
        <dbReference type="EMBL" id="PFX18073.1"/>
    </source>
</evidence>
<protein>
    <submittedName>
        <fullName evidence="3">Transposon Tf2-9 polyprotein</fullName>
    </submittedName>
</protein>
<sequence>MVSGMGFWFLHPLPSRNYRSVYRKAFLIEIYSHARGQSSRSRLTCELLFKRTFSGLYCIPQQPPDNFFTKNTERQRSYETASQQLKEINQEEVSAISQANEKTPPPPIGEREIRCTFCAKTHVWNKLKCPAWGKTCSKCGIQNHFAVPCKTKLSPPGLATFSKRPTPRHLRKPVLAVEDSDLDECVSCVDVKKQVCAVEKPNHKDKLLAVKLLNGHRVPFQPETGATVNILPEESFKEVYGEDSLPLLDNTKVTLVMYNKTEEKPIGKKRVQVVNSRNGRKYSVEFVVVKGKGKPLLGLRASKQMQLTSVVRQNVMAIQSEEPLQSKTPLTTESILEEYADVFRGEGKLEAPEEFQRKLDQTLVGLNGCKAIADDILVFGCGANDDEAVKDHDDKLIALLQRCKEKGVRLNRGKLQLRLKEVAYMSHVLSADGLQPDPEKVKAIKEMPAPTDKQSIQRLLGMTNYLQMFAPRLSEVTTPLHELTKNDNEFQWDEQVHGATLEETKKILLTTPVLEYFDPSATPTLQCDASMHGLGACLMEDGHTVAYACRSLTPAEEAIFKKSLLNAPKRLQRMLLRLQRYEFEVSYKKGTSFLMAVPLSRAYLTPKEATEDQEDVMTVSDTRSPTVELCLPLEVQDYFPFKEELTLQNGVIIIGDRVVIPFQMRAELKRKLHSSHLGVQACLRRARKAFYWPGIYKEIEEHVSKCQVCNSYHQGQQREPMISHTIPSRRWQVLAVDLFELQGQDYLVTTDYYSNFFEVDKLVSETSKEVFEKSKPRMARHGIPDKLVSDNGPQFSSQEFKTFKDLYEFDHVTSSPTYPQSNGKAENAVKTAQRIMLKASEAGTDPYLGFLDFPNTPTEGLGTSPAQRLFGRRTKTLLLTSGRLLTQPEFDTTSQLLQAQKNKQAFYYNNGTKELRPLEPGNTVRINPPKYKQQWTQATVEKQVGVRSYQVTIDDGRVYRMNRRHLRLTAELPKQLPPDMKIPSSEPGPLPSTKVEQVPPVVESKPQEVGRPQATPNPQDADETSPERRSARGRVIRRPAHLSDYTC</sequence>
<comment type="caution">
    <text evidence="3">The sequence shown here is derived from an EMBL/GenBank/DDBJ whole genome shotgun (WGS) entry which is preliminary data.</text>
</comment>
<feature type="compositionally biased region" description="Basic residues" evidence="1">
    <location>
        <begin position="1031"/>
        <end position="1040"/>
    </location>
</feature>
<dbReference type="Proteomes" id="UP000225706">
    <property type="component" value="Unassembled WGS sequence"/>
</dbReference>
<dbReference type="InterPro" id="IPR050951">
    <property type="entry name" value="Retrovirus_Pol_polyprotein"/>
</dbReference>
<dbReference type="InterPro" id="IPR001584">
    <property type="entry name" value="Integrase_cat-core"/>
</dbReference>
<dbReference type="PANTHER" id="PTHR37984">
    <property type="entry name" value="PROTEIN CBG26694"/>
    <property type="match status" value="1"/>
</dbReference>
<dbReference type="FunFam" id="1.10.340.70:FF:000003">
    <property type="entry name" value="Protein CBG25708"/>
    <property type="match status" value="1"/>
</dbReference>
<feature type="region of interest" description="Disordered" evidence="1">
    <location>
        <begin position="971"/>
        <end position="1047"/>
    </location>
</feature>
<dbReference type="PROSITE" id="PS50994">
    <property type="entry name" value="INTEGRASE"/>
    <property type="match status" value="1"/>
</dbReference>
<dbReference type="GO" id="GO:0003676">
    <property type="term" value="F:nucleic acid binding"/>
    <property type="evidence" value="ECO:0007669"/>
    <property type="project" value="InterPro"/>
</dbReference>
<reference evidence="4" key="1">
    <citation type="journal article" date="2017" name="bioRxiv">
        <title>Comparative analysis of the genomes of Stylophora pistillata and Acropora digitifera provides evidence for extensive differences between species of corals.</title>
        <authorList>
            <person name="Voolstra C.R."/>
            <person name="Li Y."/>
            <person name="Liew Y.J."/>
            <person name="Baumgarten S."/>
            <person name="Zoccola D."/>
            <person name="Flot J.-F."/>
            <person name="Tambutte S."/>
            <person name="Allemand D."/>
            <person name="Aranda M."/>
        </authorList>
    </citation>
    <scope>NUCLEOTIDE SEQUENCE [LARGE SCALE GENOMIC DNA]</scope>
</reference>
<dbReference type="Pfam" id="PF17919">
    <property type="entry name" value="RT_RNaseH_2"/>
    <property type="match status" value="1"/>
</dbReference>
<dbReference type="Pfam" id="PF17921">
    <property type="entry name" value="Integrase_H2C2"/>
    <property type="match status" value="1"/>
</dbReference>
<dbReference type="Gene3D" id="3.30.70.270">
    <property type="match status" value="2"/>
</dbReference>
<dbReference type="InterPro" id="IPR012337">
    <property type="entry name" value="RNaseH-like_sf"/>
</dbReference>
<dbReference type="STRING" id="50429.A0A2B4RMM9"/>
<evidence type="ECO:0000256" key="1">
    <source>
        <dbReference type="SAM" id="MobiDB-lite"/>
    </source>
</evidence>
<dbReference type="Gene3D" id="1.10.340.70">
    <property type="match status" value="1"/>
</dbReference>
<dbReference type="InterPro" id="IPR043502">
    <property type="entry name" value="DNA/RNA_pol_sf"/>
</dbReference>
<organism evidence="3 4">
    <name type="scientific">Stylophora pistillata</name>
    <name type="common">Smooth cauliflower coral</name>
    <dbReference type="NCBI Taxonomy" id="50429"/>
    <lineage>
        <taxon>Eukaryota</taxon>
        <taxon>Metazoa</taxon>
        <taxon>Cnidaria</taxon>
        <taxon>Anthozoa</taxon>
        <taxon>Hexacorallia</taxon>
        <taxon>Scleractinia</taxon>
        <taxon>Astrocoeniina</taxon>
        <taxon>Pocilloporidae</taxon>
        <taxon>Stylophora</taxon>
    </lineage>
</organism>
<gene>
    <name evidence="3" type="primary">Tf2-9</name>
    <name evidence="3" type="ORF">AWC38_SpisGene17577</name>
</gene>
<accession>A0A2B4RMM9</accession>
<dbReference type="FunFam" id="3.30.420.10:FF:000063">
    <property type="entry name" value="Retrovirus-related Pol polyprotein from transposon 297-like Protein"/>
    <property type="match status" value="1"/>
</dbReference>
<evidence type="ECO:0000313" key="4">
    <source>
        <dbReference type="Proteomes" id="UP000225706"/>
    </source>
</evidence>
<dbReference type="PANTHER" id="PTHR37984:SF8">
    <property type="entry name" value="CCHC-TYPE DOMAIN-CONTAINING PROTEIN"/>
    <property type="match status" value="1"/>
</dbReference>
<dbReference type="GO" id="GO:0015074">
    <property type="term" value="P:DNA integration"/>
    <property type="evidence" value="ECO:0007669"/>
    <property type="project" value="InterPro"/>
</dbReference>
<dbReference type="OrthoDB" id="5986137at2759"/>
<dbReference type="SUPFAM" id="SSF53098">
    <property type="entry name" value="Ribonuclease H-like"/>
    <property type="match status" value="1"/>
</dbReference>
<dbReference type="InterPro" id="IPR041577">
    <property type="entry name" value="RT_RNaseH_2"/>
</dbReference>
<dbReference type="SUPFAM" id="SSF56672">
    <property type="entry name" value="DNA/RNA polymerases"/>
    <property type="match status" value="1"/>
</dbReference>
<evidence type="ECO:0000259" key="2">
    <source>
        <dbReference type="PROSITE" id="PS50994"/>
    </source>
</evidence>
<dbReference type="Gene3D" id="3.30.420.10">
    <property type="entry name" value="Ribonuclease H-like superfamily/Ribonuclease H"/>
    <property type="match status" value="1"/>
</dbReference>
<dbReference type="InterPro" id="IPR041588">
    <property type="entry name" value="Integrase_H2C2"/>
</dbReference>
<dbReference type="InterPro" id="IPR043128">
    <property type="entry name" value="Rev_trsase/Diguanyl_cyclase"/>
</dbReference>
<dbReference type="AlphaFoldDB" id="A0A2B4RMM9"/>
<dbReference type="FunFam" id="3.30.70.270:FF:000026">
    <property type="entry name" value="Transposon Ty3-G Gag-Pol polyprotein"/>
    <property type="match status" value="1"/>
</dbReference>
<name>A0A2B4RMM9_STYPI</name>
<proteinExistence type="predicted"/>
<feature type="domain" description="Integrase catalytic" evidence="2">
    <location>
        <begin position="723"/>
        <end position="838"/>
    </location>
</feature>
<dbReference type="InterPro" id="IPR036397">
    <property type="entry name" value="RNaseH_sf"/>
</dbReference>
<dbReference type="EMBL" id="LSMT01000432">
    <property type="protein sequence ID" value="PFX18073.1"/>
    <property type="molecule type" value="Genomic_DNA"/>
</dbReference>
<keyword evidence="4" id="KW-1185">Reference proteome</keyword>
<dbReference type="CDD" id="cd05481">
    <property type="entry name" value="retropepsin_like_LTR_1"/>
    <property type="match status" value="1"/>
</dbReference>